<comment type="caution">
    <text evidence="2">The sequence shown here is derived from an EMBL/GenBank/DDBJ whole genome shotgun (WGS) entry which is preliminary data.</text>
</comment>
<sequence length="95" mass="11023">MKKWNLFMLLLSGMLLVYGLGLVSLFTLGLFSSNQFFITIGMAVIPLVPFFVWLYLLYRFHAKKELQNFYISVGSLALLIFALIYDVQMLQRYIG</sequence>
<evidence type="ECO:0000313" key="3">
    <source>
        <dbReference type="Proteomes" id="UP000321051"/>
    </source>
</evidence>
<feature type="transmembrane region" description="Helical" evidence="1">
    <location>
        <begin position="69"/>
        <end position="85"/>
    </location>
</feature>
<name>A0A510Y502_MARHA</name>
<evidence type="ECO:0000313" key="2">
    <source>
        <dbReference type="EMBL" id="GEK58223.1"/>
    </source>
</evidence>
<protein>
    <submittedName>
        <fullName evidence="2">Uncharacterized protein</fullName>
    </submittedName>
</protein>
<reference evidence="2 3" key="1">
    <citation type="submission" date="2019-07" db="EMBL/GenBank/DDBJ databases">
        <title>Whole genome shotgun sequence of Marinococcus halophilus NBRC 102359.</title>
        <authorList>
            <person name="Hosoyama A."/>
            <person name="Uohara A."/>
            <person name="Ohji S."/>
            <person name="Ichikawa N."/>
        </authorList>
    </citation>
    <scope>NUCLEOTIDE SEQUENCE [LARGE SCALE GENOMIC DNA]</scope>
    <source>
        <strain evidence="2 3">NBRC 102359</strain>
    </source>
</reference>
<dbReference type="Proteomes" id="UP000321051">
    <property type="component" value="Unassembled WGS sequence"/>
</dbReference>
<keyword evidence="1" id="KW-0472">Membrane</keyword>
<organism evidence="2 3">
    <name type="scientific">Marinococcus halophilus</name>
    <dbReference type="NCBI Taxonomy" id="1371"/>
    <lineage>
        <taxon>Bacteria</taxon>
        <taxon>Bacillati</taxon>
        <taxon>Bacillota</taxon>
        <taxon>Bacilli</taxon>
        <taxon>Bacillales</taxon>
        <taxon>Bacillaceae</taxon>
        <taxon>Marinococcus</taxon>
    </lineage>
</organism>
<dbReference type="STRING" id="1371.GCA_900166605_02633"/>
<evidence type="ECO:0000256" key="1">
    <source>
        <dbReference type="SAM" id="Phobius"/>
    </source>
</evidence>
<keyword evidence="1" id="KW-0812">Transmembrane</keyword>
<keyword evidence="1" id="KW-1133">Transmembrane helix</keyword>
<gene>
    <name evidence="2" type="ORF">MHA01_11280</name>
</gene>
<dbReference type="AlphaFoldDB" id="A0A510Y502"/>
<dbReference type="RefSeq" id="WP_079476337.1">
    <property type="nucleotide sequence ID" value="NZ_BJUN01000005.1"/>
</dbReference>
<feature type="transmembrane region" description="Helical" evidence="1">
    <location>
        <begin position="7"/>
        <end position="30"/>
    </location>
</feature>
<accession>A0A510Y502</accession>
<dbReference type="OrthoDB" id="9928366at2"/>
<dbReference type="EMBL" id="BJUN01000005">
    <property type="protein sequence ID" value="GEK58223.1"/>
    <property type="molecule type" value="Genomic_DNA"/>
</dbReference>
<keyword evidence="3" id="KW-1185">Reference proteome</keyword>
<feature type="transmembrane region" description="Helical" evidence="1">
    <location>
        <begin position="36"/>
        <end position="57"/>
    </location>
</feature>
<proteinExistence type="predicted"/>